<dbReference type="KEGG" id="cfi:Celf_1032"/>
<dbReference type="Proteomes" id="UP000008460">
    <property type="component" value="Chromosome"/>
</dbReference>
<gene>
    <name evidence="2" type="ordered locus">Celf_1032</name>
</gene>
<dbReference type="STRING" id="590998.Celf_1032"/>
<protein>
    <submittedName>
        <fullName evidence="2">Uncharacterized protein</fullName>
    </submittedName>
</protein>
<evidence type="ECO:0000313" key="3">
    <source>
        <dbReference type="Proteomes" id="UP000008460"/>
    </source>
</evidence>
<feature type="region of interest" description="Disordered" evidence="1">
    <location>
        <begin position="1"/>
        <end position="29"/>
    </location>
</feature>
<dbReference type="AlphaFoldDB" id="F4H1Z9"/>
<dbReference type="EMBL" id="CP002666">
    <property type="protein sequence ID" value="AEE45169.1"/>
    <property type="molecule type" value="Genomic_DNA"/>
</dbReference>
<name>F4H1Z9_CELFA</name>
<evidence type="ECO:0000256" key="1">
    <source>
        <dbReference type="SAM" id="MobiDB-lite"/>
    </source>
</evidence>
<reference evidence="2 3" key="1">
    <citation type="submission" date="2011-04" db="EMBL/GenBank/DDBJ databases">
        <title>Complete sequence of Cellulomonas fimi ATCC 484.</title>
        <authorList>
            <consortium name="US DOE Joint Genome Institute"/>
            <person name="Lucas S."/>
            <person name="Han J."/>
            <person name="Lapidus A."/>
            <person name="Cheng J.-F."/>
            <person name="Goodwin L."/>
            <person name="Pitluck S."/>
            <person name="Peters L."/>
            <person name="Chertkov O."/>
            <person name="Detter J.C."/>
            <person name="Han C."/>
            <person name="Tapia R."/>
            <person name="Land M."/>
            <person name="Hauser L."/>
            <person name="Kyrpides N."/>
            <person name="Ivanova N."/>
            <person name="Ovchinnikova G."/>
            <person name="Pagani I."/>
            <person name="Mead D."/>
            <person name="Brumm P."/>
            <person name="Woyke T."/>
        </authorList>
    </citation>
    <scope>NUCLEOTIDE SEQUENCE [LARGE SCALE GENOMIC DNA]</scope>
    <source>
        <strain evidence="3">ATCC 484 / DSM 20113 / JCM 1341 / NBRC 15513 / NCIMB 8980 / NCTC 7547</strain>
    </source>
</reference>
<dbReference type="RefSeq" id="WP_013770195.1">
    <property type="nucleotide sequence ID" value="NC_015514.1"/>
</dbReference>
<feature type="compositionally biased region" description="Pro residues" evidence="1">
    <location>
        <begin position="14"/>
        <end position="28"/>
    </location>
</feature>
<organism evidence="2 3">
    <name type="scientific">Cellulomonas fimi (strain ATCC 484 / DSM 20113 / JCM 1341 / CCUG 24087 / LMG 16345 / NBRC 15513 / NCIMB 8980 / NCTC 7547 / NRS-133)</name>
    <dbReference type="NCBI Taxonomy" id="590998"/>
    <lineage>
        <taxon>Bacteria</taxon>
        <taxon>Bacillati</taxon>
        <taxon>Actinomycetota</taxon>
        <taxon>Actinomycetes</taxon>
        <taxon>Micrococcales</taxon>
        <taxon>Cellulomonadaceae</taxon>
        <taxon>Cellulomonas</taxon>
    </lineage>
</organism>
<proteinExistence type="predicted"/>
<sequence length="221" mass="22934">MPSFFRRRRADQPSPAPDAAPAPRPPDLPRVAAGIVPAGILPADAGPALGPHLQACAMLLFDGEPRPVHDLGERGGWAVHAPEALAGTLRLPLPEWHVVGFRGGGDMHVLTTQDQLAPSRVLVVDQLFAAVGRRSDEGAGMLVAVPHASAVAVHVVSGGTVLSAARGMLDWATSPRPSTLLPVTPHLHHRAPDGALRPVTVRAADGTVRLDTALLAELVGG</sequence>
<dbReference type="HOGENOM" id="CLU_1248789_0_0_11"/>
<evidence type="ECO:0000313" key="2">
    <source>
        <dbReference type="EMBL" id="AEE45169.1"/>
    </source>
</evidence>
<accession>F4H1Z9</accession>
<keyword evidence="3" id="KW-1185">Reference proteome</keyword>